<evidence type="ECO:0000313" key="1">
    <source>
        <dbReference type="EMBL" id="THV04003.1"/>
    </source>
</evidence>
<keyword evidence="2" id="KW-1185">Reference proteome</keyword>
<dbReference type="AlphaFoldDB" id="A0A4S8MM72"/>
<protein>
    <submittedName>
        <fullName evidence="1">Uncharacterized protein</fullName>
    </submittedName>
</protein>
<proteinExistence type="predicted"/>
<dbReference type="Proteomes" id="UP000297245">
    <property type="component" value="Unassembled WGS sequence"/>
</dbReference>
<dbReference type="EMBL" id="ML179061">
    <property type="protein sequence ID" value="THV04003.1"/>
    <property type="molecule type" value="Genomic_DNA"/>
</dbReference>
<accession>A0A4S8MM72</accession>
<evidence type="ECO:0000313" key="2">
    <source>
        <dbReference type="Proteomes" id="UP000297245"/>
    </source>
</evidence>
<gene>
    <name evidence="1" type="ORF">K435DRAFT_774653</name>
</gene>
<feature type="non-terminal residue" evidence="1">
    <location>
        <position position="1"/>
    </location>
</feature>
<sequence length="66" mass="7725">IIVEAFTEYLVSMTSFVVPNLFFQSRRPSRKCLRLSKMNSDHYTFKVSRVQSRTLGALAKQKLQRD</sequence>
<reference evidence="1 2" key="1">
    <citation type="journal article" date="2019" name="Nat. Ecol. Evol.">
        <title>Megaphylogeny resolves global patterns of mushroom evolution.</title>
        <authorList>
            <person name="Varga T."/>
            <person name="Krizsan K."/>
            <person name="Foldi C."/>
            <person name="Dima B."/>
            <person name="Sanchez-Garcia M."/>
            <person name="Sanchez-Ramirez S."/>
            <person name="Szollosi G.J."/>
            <person name="Szarkandi J.G."/>
            <person name="Papp V."/>
            <person name="Albert L."/>
            <person name="Andreopoulos W."/>
            <person name="Angelini C."/>
            <person name="Antonin V."/>
            <person name="Barry K.W."/>
            <person name="Bougher N.L."/>
            <person name="Buchanan P."/>
            <person name="Buyck B."/>
            <person name="Bense V."/>
            <person name="Catcheside P."/>
            <person name="Chovatia M."/>
            <person name="Cooper J."/>
            <person name="Damon W."/>
            <person name="Desjardin D."/>
            <person name="Finy P."/>
            <person name="Geml J."/>
            <person name="Haridas S."/>
            <person name="Hughes K."/>
            <person name="Justo A."/>
            <person name="Karasinski D."/>
            <person name="Kautmanova I."/>
            <person name="Kiss B."/>
            <person name="Kocsube S."/>
            <person name="Kotiranta H."/>
            <person name="LaButti K.M."/>
            <person name="Lechner B.E."/>
            <person name="Liimatainen K."/>
            <person name="Lipzen A."/>
            <person name="Lukacs Z."/>
            <person name="Mihaltcheva S."/>
            <person name="Morgado L.N."/>
            <person name="Niskanen T."/>
            <person name="Noordeloos M.E."/>
            <person name="Ohm R.A."/>
            <person name="Ortiz-Santana B."/>
            <person name="Ovrebo C."/>
            <person name="Racz N."/>
            <person name="Riley R."/>
            <person name="Savchenko A."/>
            <person name="Shiryaev A."/>
            <person name="Soop K."/>
            <person name="Spirin V."/>
            <person name="Szebenyi C."/>
            <person name="Tomsovsky M."/>
            <person name="Tulloss R.E."/>
            <person name="Uehling J."/>
            <person name="Grigoriev I.V."/>
            <person name="Vagvolgyi C."/>
            <person name="Papp T."/>
            <person name="Martin F.M."/>
            <person name="Miettinen O."/>
            <person name="Hibbett D.S."/>
            <person name="Nagy L.G."/>
        </authorList>
    </citation>
    <scope>NUCLEOTIDE SEQUENCE [LARGE SCALE GENOMIC DNA]</scope>
    <source>
        <strain evidence="1 2">CBS 962.96</strain>
    </source>
</reference>
<name>A0A4S8MM72_DENBC</name>
<organism evidence="1 2">
    <name type="scientific">Dendrothele bispora (strain CBS 962.96)</name>
    <dbReference type="NCBI Taxonomy" id="1314807"/>
    <lineage>
        <taxon>Eukaryota</taxon>
        <taxon>Fungi</taxon>
        <taxon>Dikarya</taxon>
        <taxon>Basidiomycota</taxon>
        <taxon>Agaricomycotina</taxon>
        <taxon>Agaricomycetes</taxon>
        <taxon>Agaricomycetidae</taxon>
        <taxon>Agaricales</taxon>
        <taxon>Agaricales incertae sedis</taxon>
        <taxon>Dendrothele</taxon>
    </lineage>
</organism>